<dbReference type="InterPro" id="IPR006207">
    <property type="entry name" value="Cys_knot_C"/>
</dbReference>
<proteinExistence type="evidence at transcript level"/>
<keyword evidence="6" id="KW-1133">Transmembrane helix</keyword>
<name>U5EUC2_9DIPT</name>
<keyword evidence="6" id="KW-0812">Transmembrane</keyword>
<dbReference type="InterPro" id="IPR029034">
    <property type="entry name" value="Cystine-knot_cytokine"/>
</dbReference>
<evidence type="ECO:0000256" key="6">
    <source>
        <dbReference type="SAM" id="Phobius"/>
    </source>
</evidence>
<feature type="domain" description="CTCK" evidence="7">
    <location>
        <begin position="52"/>
        <end position="151"/>
    </location>
</feature>
<evidence type="ECO:0000256" key="3">
    <source>
        <dbReference type="ARBA" id="ARBA00022729"/>
    </source>
</evidence>
<organism evidence="8">
    <name type="scientific">Corethrella appendiculata</name>
    <dbReference type="NCBI Taxonomy" id="1370023"/>
    <lineage>
        <taxon>Eukaryota</taxon>
        <taxon>Metazoa</taxon>
        <taxon>Ecdysozoa</taxon>
        <taxon>Arthropoda</taxon>
        <taxon>Hexapoda</taxon>
        <taxon>Insecta</taxon>
        <taxon>Pterygota</taxon>
        <taxon>Neoptera</taxon>
        <taxon>Endopterygota</taxon>
        <taxon>Diptera</taxon>
        <taxon>Nematocera</taxon>
        <taxon>Culicoidea</taxon>
        <taxon>Chaoboridae</taxon>
        <taxon>Corethrella</taxon>
    </lineage>
</organism>
<feature type="compositionally biased region" description="Basic residues" evidence="5">
    <location>
        <begin position="392"/>
        <end position="410"/>
    </location>
</feature>
<sequence>MGATKPIFMLNLFILEIFLLNLLLCSSIVAGNREHKVHNISLYPDKESWCKTVPIEQIISHPGCRQVKIHNNVCVGGCFSYSIPRTEPSDPGEVIVPYCDSCQPSETHWRHVTLDCQEEEHRNSINSDENYQPLLVKRVEIITNCSCNSCERKQDSHERGHHTSNSIESEENDEFGSSNEFASTNHDLNSKNDISDLLEVIYLANDNDTDPSANHYDHLNNHNHQLFNKKIAAVLKNIQEKNLKYDKMQLIELLKMIQSPDNDNGKHNDKTLDHLIESLKHENPQLDTKQLRDVFRSLDENNHHSHRYQPHQPHHHANGEIVDQTHHLQKGLHGALIIKSNDENDGNTDDEDGDIILDTEIKEKLKVKSDELNPNHAGTVLTYGHHNDNPHHHTHHTHHTHHHHHPHHHQHLNDEQ</sequence>
<comment type="subcellular location">
    <subcellularLocation>
        <location evidence="1">Secreted</location>
    </subcellularLocation>
</comment>
<dbReference type="InterPro" id="IPR004133">
    <property type="entry name" value="DAN_dom"/>
</dbReference>
<dbReference type="GO" id="GO:0038098">
    <property type="term" value="P:sequestering of BMP from receptor via BMP binding"/>
    <property type="evidence" value="ECO:0007669"/>
    <property type="project" value="TreeGrafter"/>
</dbReference>
<evidence type="ECO:0000256" key="1">
    <source>
        <dbReference type="ARBA" id="ARBA00004613"/>
    </source>
</evidence>
<evidence type="ECO:0000259" key="7">
    <source>
        <dbReference type="SMART" id="SM00041"/>
    </source>
</evidence>
<dbReference type="EMBL" id="GANO01003947">
    <property type="protein sequence ID" value="JAB55924.1"/>
    <property type="molecule type" value="mRNA"/>
</dbReference>
<dbReference type="SMART" id="SM00041">
    <property type="entry name" value="CT"/>
    <property type="match status" value="1"/>
</dbReference>
<dbReference type="AlphaFoldDB" id="U5EUC2"/>
<dbReference type="Gene3D" id="2.10.90.10">
    <property type="entry name" value="Cystine-knot cytokines"/>
    <property type="match status" value="1"/>
</dbReference>
<keyword evidence="4" id="KW-1015">Disulfide bond</keyword>
<evidence type="ECO:0000256" key="4">
    <source>
        <dbReference type="ARBA" id="ARBA00023157"/>
    </source>
</evidence>
<feature type="region of interest" description="Disordered" evidence="5">
    <location>
        <begin position="151"/>
        <end position="189"/>
    </location>
</feature>
<protein>
    <submittedName>
        <fullName evidence="8">Putative neuroblastoma suppressor of tumorigenicity 1</fullName>
    </submittedName>
</protein>
<feature type="region of interest" description="Disordered" evidence="5">
    <location>
        <begin position="367"/>
        <end position="416"/>
    </location>
</feature>
<evidence type="ECO:0000256" key="5">
    <source>
        <dbReference type="SAM" id="MobiDB-lite"/>
    </source>
</evidence>
<reference evidence="8" key="1">
    <citation type="journal article" date="2014" name="Insect Biochem. Mol. Biol.">
        <title>An insight into the sialome of the frog biting fly, Corethrella appendiculata.</title>
        <authorList>
            <person name="Ribeiro J.M.C."/>
            <person name="Chagas A.C."/>
            <person name="Pham V.M."/>
            <person name="Lounibos L.P."/>
            <person name="Calvo E."/>
        </authorList>
    </citation>
    <scope>NUCLEOTIDE SEQUENCE</scope>
    <source>
        <tissue evidence="8">Salivary glands</tissue>
    </source>
</reference>
<dbReference type="Pfam" id="PF03045">
    <property type="entry name" value="DAN"/>
    <property type="match status" value="1"/>
</dbReference>
<dbReference type="GO" id="GO:0009887">
    <property type="term" value="P:animal organ morphogenesis"/>
    <property type="evidence" value="ECO:0007669"/>
    <property type="project" value="TreeGrafter"/>
</dbReference>
<dbReference type="PANTHER" id="PTHR15283">
    <property type="entry name" value="GREMLIN 1"/>
    <property type="match status" value="1"/>
</dbReference>
<evidence type="ECO:0000256" key="2">
    <source>
        <dbReference type="ARBA" id="ARBA00022525"/>
    </source>
</evidence>
<keyword evidence="6" id="KW-0472">Membrane</keyword>
<feature type="compositionally biased region" description="Polar residues" evidence="5">
    <location>
        <begin position="175"/>
        <end position="187"/>
    </location>
</feature>
<dbReference type="PANTHER" id="PTHR15283:SF5">
    <property type="entry name" value="NEUROBLASTOMA SUPPRESSOR OF TUMORIGENICITY 1"/>
    <property type="match status" value="1"/>
</dbReference>
<feature type="transmembrane region" description="Helical" evidence="6">
    <location>
        <begin position="7"/>
        <end position="30"/>
    </location>
</feature>
<keyword evidence="3" id="KW-0732">Signal</keyword>
<accession>U5EUC2</accession>
<evidence type="ECO:0000313" key="8">
    <source>
        <dbReference type="EMBL" id="JAB55924.1"/>
    </source>
</evidence>
<dbReference type="GO" id="GO:0036122">
    <property type="term" value="F:BMP binding"/>
    <property type="evidence" value="ECO:0007669"/>
    <property type="project" value="TreeGrafter"/>
</dbReference>
<dbReference type="GO" id="GO:0005615">
    <property type="term" value="C:extracellular space"/>
    <property type="evidence" value="ECO:0007669"/>
    <property type="project" value="TreeGrafter"/>
</dbReference>
<dbReference type="GO" id="GO:0048018">
    <property type="term" value="F:receptor ligand activity"/>
    <property type="evidence" value="ECO:0007669"/>
    <property type="project" value="TreeGrafter"/>
</dbReference>
<keyword evidence="2" id="KW-0964">Secreted</keyword>